<sequence length="648" mass="74006">MKHFNIRGGIGDVTVPNTKTRPQDNLYLAINSNWMEKTQIPADQPYIGGFRELDIKVKKQLRKDLADFMNGKKALPQIANFDKVVKLYEQAANMKTRNDIGTKPIKKDLQRLLELQSFADLNEQAAQLFKQDFKLPFAFEVDQDLKDTDQNAFYFAAPGLVLPDASSYQNKDNAKKLLGVFAKQMKHVLELIGFGEDDSEMYAEQAVAFDQKLAPLIKSQEENNDFAAMYNPYYLKDFVNQFKEFEMGNFLNQILAKQKVDKIIVTEPKLFEHINEVVNDAHFAELKSWMIVKFAYGYANYLSRELREANFPYSQAVYGIQELSSSAKQAYGITADELGEFVGVYYGKNYFGDKAKKDVEQMTYHMISVYNERLKNNDWLSEATKKEALKKLSTLKVKIGYPTKLPEVYDQITLGNNLYDSIRKIRQTKQEFNIAKLNQKFDRQLWGEDMPAMIINAGYAPTNNDITFPAAIFQAPFYSSENTSSENYGGIGAVIAHEISHAFDPNGSKFDEKGNLRDWWSKEDFEKFAELAQAEVKLFDGIQIGRTKVNGHQTVGENVADLGGLTAAVNACAEEKGNLTELFENWARIWRRKMGPEVRQTLAELDPHAPGEMRANVAAQCLDEFYEAFNVSENDGMWLDPEQRVRIW</sequence>
<evidence type="ECO:0000259" key="8">
    <source>
        <dbReference type="Pfam" id="PF01431"/>
    </source>
</evidence>
<dbReference type="GO" id="GO:0004222">
    <property type="term" value="F:metalloendopeptidase activity"/>
    <property type="evidence" value="ECO:0007669"/>
    <property type="project" value="InterPro"/>
</dbReference>
<dbReference type="GO" id="GO:0046872">
    <property type="term" value="F:metal ion binding"/>
    <property type="evidence" value="ECO:0007669"/>
    <property type="project" value="UniProtKB-KW"/>
</dbReference>
<evidence type="ECO:0000313" key="13">
    <source>
        <dbReference type="Proteomes" id="UP000196293"/>
    </source>
</evidence>
<dbReference type="PANTHER" id="PTHR11733">
    <property type="entry name" value="ZINC METALLOPROTEASE FAMILY M13 NEPRILYSIN-RELATED"/>
    <property type="match status" value="1"/>
</dbReference>
<dbReference type="InterPro" id="IPR024079">
    <property type="entry name" value="MetalloPept_cat_dom_sf"/>
</dbReference>
<dbReference type="PROSITE" id="PS51885">
    <property type="entry name" value="NEPRILYSIN"/>
    <property type="match status" value="1"/>
</dbReference>
<dbReference type="Proteomes" id="UP000195859">
    <property type="component" value="Unassembled WGS sequence"/>
</dbReference>
<evidence type="ECO:0000259" key="9">
    <source>
        <dbReference type="Pfam" id="PF05649"/>
    </source>
</evidence>
<dbReference type="GO" id="GO:0005886">
    <property type="term" value="C:plasma membrane"/>
    <property type="evidence" value="ECO:0007669"/>
    <property type="project" value="TreeGrafter"/>
</dbReference>
<keyword evidence="5" id="KW-0378">Hydrolase</keyword>
<evidence type="ECO:0000256" key="7">
    <source>
        <dbReference type="ARBA" id="ARBA00023049"/>
    </source>
</evidence>
<evidence type="ECO:0000256" key="5">
    <source>
        <dbReference type="ARBA" id="ARBA00022801"/>
    </source>
</evidence>
<dbReference type="CDD" id="cd08662">
    <property type="entry name" value="M13"/>
    <property type="match status" value="1"/>
</dbReference>
<dbReference type="SUPFAM" id="SSF55486">
    <property type="entry name" value="Metalloproteases ('zincins'), catalytic domain"/>
    <property type="match status" value="1"/>
</dbReference>
<dbReference type="InterPro" id="IPR000718">
    <property type="entry name" value="Peptidase_M13"/>
</dbReference>
<feature type="domain" description="Peptidase M13 C-terminal" evidence="8">
    <location>
        <begin position="456"/>
        <end position="645"/>
    </location>
</feature>
<evidence type="ECO:0000256" key="4">
    <source>
        <dbReference type="ARBA" id="ARBA00022723"/>
    </source>
</evidence>
<reference evidence="12 13" key="1">
    <citation type="submission" date="2017-04" db="EMBL/GenBank/DDBJ databases">
        <title>Function of individual gut microbiota members based on whole genome sequencing of pure cultures obtained from chicken caecum.</title>
        <authorList>
            <person name="Medvecky M."/>
            <person name="Cejkova D."/>
            <person name="Polansky O."/>
            <person name="Karasova D."/>
            <person name="Kubasova T."/>
            <person name="Cizek A."/>
            <person name="Rychlik I."/>
        </authorList>
    </citation>
    <scope>NUCLEOTIDE SEQUENCE [LARGE SCALE GENOMIC DNA]</scope>
    <source>
        <strain evidence="12">An101</strain>
        <strain evidence="13">An115</strain>
    </source>
</reference>
<dbReference type="Pfam" id="PF01431">
    <property type="entry name" value="Peptidase_M13"/>
    <property type="match status" value="1"/>
</dbReference>
<comment type="caution">
    <text evidence="11">The sequence shown here is derived from an EMBL/GenBank/DDBJ whole genome shotgun (WGS) entry which is preliminary data.</text>
</comment>
<dbReference type="RefSeq" id="WP_087176278.1">
    <property type="nucleotide sequence ID" value="NZ_NFLS01000009.1"/>
</dbReference>
<dbReference type="AlphaFoldDB" id="A0A1Y4W3Z8"/>
<keyword evidence="4" id="KW-0479">Metal-binding</keyword>
<feature type="domain" description="Peptidase M13 N-terminal" evidence="9">
    <location>
        <begin position="22"/>
        <end position="402"/>
    </location>
</feature>
<keyword evidence="3" id="KW-0645">Protease</keyword>
<dbReference type="PANTHER" id="PTHR11733:SF167">
    <property type="entry name" value="FI17812P1-RELATED"/>
    <property type="match status" value="1"/>
</dbReference>
<dbReference type="Pfam" id="PF05649">
    <property type="entry name" value="Peptidase_M13_N"/>
    <property type="match status" value="1"/>
</dbReference>
<keyword evidence="13" id="KW-1185">Reference proteome</keyword>
<evidence type="ECO:0000313" key="10">
    <source>
        <dbReference type="EMBL" id="OUQ56447.1"/>
    </source>
</evidence>
<dbReference type="GO" id="GO:0016485">
    <property type="term" value="P:protein processing"/>
    <property type="evidence" value="ECO:0007669"/>
    <property type="project" value="TreeGrafter"/>
</dbReference>
<evidence type="ECO:0000313" key="11">
    <source>
        <dbReference type="EMBL" id="OUQ76333.1"/>
    </source>
</evidence>
<dbReference type="InterPro" id="IPR008753">
    <property type="entry name" value="Peptidase_M13_N"/>
</dbReference>
<evidence type="ECO:0000313" key="12">
    <source>
        <dbReference type="Proteomes" id="UP000195859"/>
    </source>
</evidence>
<dbReference type="Gene3D" id="3.40.390.10">
    <property type="entry name" value="Collagenase (Catalytic Domain)"/>
    <property type="match status" value="1"/>
</dbReference>
<comment type="similarity">
    <text evidence="2">Belongs to the peptidase M13 family.</text>
</comment>
<keyword evidence="6" id="KW-0862">Zinc</keyword>
<protein>
    <submittedName>
        <fullName evidence="11">Peptidase M13</fullName>
    </submittedName>
</protein>
<accession>A0A1Y4W3Z8</accession>
<dbReference type="PRINTS" id="PR00786">
    <property type="entry name" value="NEPRILYSIN"/>
</dbReference>
<dbReference type="InterPro" id="IPR042089">
    <property type="entry name" value="Peptidase_M13_dom_2"/>
</dbReference>
<dbReference type="Proteomes" id="UP000196293">
    <property type="component" value="Unassembled WGS sequence"/>
</dbReference>
<keyword evidence="7" id="KW-0482">Metalloprotease</keyword>
<dbReference type="InterPro" id="IPR018497">
    <property type="entry name" value="Peptidase_M13_C"/>
</dbReference>
<organism evidence="11 12">
    <name type="scientific">Lactobacillus gallinarum</name>
    <dbReference type="NCBI Taxonomy" id="52242"/>
    <lineage>
        <taxon>Bacteria</taxon>
        <taxon>Bacillati</taxon>
        <taxon>Bacillota</taxon>
        <taxon>Bacilli</taxon>
        <taxon>Lactobacillales</taxon>
        <taxon>Lactobacillaceae</taxon>
        <taxon>Lactobacillus</taxon>
    </lineage>
</organism>
<evidence type="ECO:0000256" key="2">
    <source>
        <dbReference type="ARBA" id="ARBA00007357"/>
    </source>
</evidence>
<evidence type="ECO:0000256" key="1">
    <source>
        <dbReference type="ARBA" id="ARBA00001947"/>
    </source>
</evidence>
<dbReference type="EMBL" id="NFLS01000009">
    <property type="protein sequence ID" value="OUQ56447.1"/>
    <property type="molecule type" value="Genomic_DNA"/>
</dbReference>
<comment type="cofactor">
    <cofactor evidence="1">
        <name>Zn(2+)</name>
        <dbReference type="ChEBI" id="CHEBI:29105"/>
    </cofactor>
</comment>
<proteinExistence type="inferred from homology"/>
<evidence type="ECO:0000256" key="6">
    <source>
        <dbReference type="ARBA" id="ARBA00022833"/>
    </source>
</evidence>
<dbReference type="Gene3D" id="1.10.1380.10">
    <property type="entry name" value="Neutral endopeptidase , domain2"/>
    <property type="match status" value="1"/>
</dbReference>
<gene>
    <name evidence="11" type="ORF">B5E44_05340</name>
    <name evidence="10" type="ORF">B5E59_05135</name>
</gene>
<reference evidence="11" key="2">
    <citation type="journal article" date="2018" name="BMC Genomics">
        <title>Whole genome sequencing and function prediction of 133 gut anaerobes isolated from chicken caecum in pure cultures.</title>
        <authorList>
            <person name="Medvecky M."/>
            <person name="Cejkova D."/>
            <person name="Polansky O."/>
            <person name="Karasova D."/>
            <person name="Kubasova T."/>
            <person name="Cizek A."/>
            <person name="Rychlik I."/>
        </authorList>
    </citation>
    <scope>NUCLEOTIDE SEQUENCE</scope>
    <source>
        <strain evidence="11">An101</strain>
        <strain evidence="10">An115</strain>
    </source>
</reference>
<name>A0A1Y4W3Z8_9LACO</name>
<evidence type="ECO:0000256" key="3">
    <source>
        <dbReference type="ARBA" id="ARBA00022670"/>
    </source>
</evidence>
<dbReference type="EMBL" id="NFLZ01000010">
    <property type="protein sequence ID" value="OUQ76333.1"/>
    <property type="molecule type" value="Genomic_DNA"/>
</dbReference>